<dbReference type="PANTHER" id="PTHR19134:SF449">
    <property type="entry name" value="TYROSINE-PROTEIN PHOSPHATASE 1"/>
    <property type="match status" value="1"/>
</dbReference>
<keyword evidence="4" id="KW-0675">Receptor</keyword>
<dbReference type="OrthoDB" id="10253954at2759"/>
<reference evidence="4" key="1">
    <citation type="journal article" date="2020" name="Stud. Mycol.">
        <title>101 Dothideomycetes genomes: a test case for predicting lifestyles and emergence of pathogens.</title>
        <authorList>
            <person name="Haridas S."/>
            <person name="Albert R."/>
            <person name="Binder M."/>
            <person name="Bloem J."/>
            <person name="Labutti K."/>
            <person name="Salamov A."/>
            <person name="Andreopoulos B."/>
            <person name="Baker S."/>
            <person name="Barry K."/>
            <person name="Bills G."/>
            <person name="Bluhm B."/>
            <person name="Cannon C."/>
            <person name="Castanera R."/>
            <person name="Culley D."/>
            <person name="Daum C."/>
            <person name="Ezra D."/>
            <person name="Gonzalez J."/>
            <person name="Henrissat B."/>
            <person name="Kuo A."/>
            <person name="Liang C."/>
            <person name="Lipzen A."/>
            <person name="Lutzoni F."/>
            <person name="Magnuson J."/>
            <person name="Mondo S."/>
            <person name="Nolan M."/>
            <person name="Ohm R."/>
            <person name="Pangilinan J."/>
            <person name="Park H.-J."/>
            <person name="Ramirez L."/>
            <person name="Alfaro M."/>
            <person name="Sun H."/>
            <person name="Tritt A."/>
            <person name="Yoshinaga Y."/>
            <person name="Zwiers L.-H."/>
            <person name="Turgeon B."/>
            <person name="Goodwin S."/>
            <person name="Spatafora J."/>
            <person name="Crous P."/>
            <person name="Grigoriev I."/>
        </authorList>
    </citation>
    <scope>NUCLEOTIDE SEQUENCE</scope>
    <source>
        <strain evidence="4">CBS 675.92</strain>
    </source>
</reference>
<dbReference type="InterPro" id="IPR016130">
    <property type="entry name" value="Tyr_Pase_AS"/>
</dbReference>
<comment type="similarity">
    <text evidence="1">Belongs to the protein-tyrosine phosphatase family. Non-receptor class subfamily.</text>
</comment>
<keyword evidence="5" id="KW-1185">Reference proteome</keyword>
<evidence type="ECO:0000256" key="1">
    <source>
        <dbReference type="ARBA" id="ARBA00009649"/>
    </source>
</evidence>
<dbReference type="PROSITE" id="PS50055">
    <property type="entry name" value="TYR_PHOSPHATASE_PTP"/>
    <property type="match status" value="1"/>
</dbReference>
<gene>
    <name evidence="4" type="ORF">CC80DRAFT_315528</name>
</gene>
<dbReference type="InterPro" id="IPR050348">
    <property type="entry name" value="Protein-Tyr_Phosphatase"/>
</dbReference>
<dbReference type="InterPro" id="IPR029021">
    <property type="entry name" value="Prot-tyrosine_phosphatase-like"/>
</dbReference>
<dbReference type="Pfam" id="PF00102">
    <property type="entry name" value="Y_phosphatase"/>
    <property type="match status" value="1"/>
</dbReference>
<dbReference type="AlphaFoldDB" id="A0A6A5T6Z8"/>
<proteinExistence type="inferred from homology"/>
<dbReference type="PRINTS" id="PR00700">
    <property type="entry name" value="PRTYPHPHTASE"/>
</dbReference>
<dbReference type="PROSITE" id="PS00383">
    <property type="entry name" value="TYR_PHOSPHATASE_1"/>
    <property type="match status" value="1"/>
</dbReference>
<name>A0A6A5T6Z8_9PLEO</name>
<dbReference type="InterPro" id="IPR003595">
    <property type="entry name" value="Tyr_Pase_cat"/>
</dbReference>
<protein>
    <submittedName>
        <fullName evidence="4">Receptor/non-receptor type protein-tyrosine phosphatase</fullName>
    </submittedName>
</protein>
<dbReference type="SMART" id="SM00194">
    <property type="entry name" value="PTPc"/>
    <property type="match status" value="1"/>
</dbReference>
<dbReference type="InterPro" id="IPR000387">
    <property type="entry name" value="Tyr_Pase_dom"/>
</dbReference>
<evidence type="ECO:0000259" key="2">
    <source>
        <dbReference type="PROSITE" id="PS50055"/>
    </source>
</evidence>
<dbReference type="PROSITE" id="PS50056">
    <property type="entry name" value="TYR_PHOSPHATASE_2"/>
    <property type="match status" value="1"/>
</dbReference>
<dbReference type="EMBL" id="ML977058">
    <property type="protein sequence ID" value="KAF1948433.1"/>
    <property type="molecule type" value="Genomic_DNA"/>
</dbReference>
<dbReference type="SMART" id="SM00404">
    <property type="entry name" value="PTPc_motif"/>
    <property type="match status" value="1"/>
</dbReference>
<dbReference type="InterPro" id="IPR000242">
    <property type="entry name" value="PTP_cat"/>
</dbReference>
<feature type="domain" description="Tyrosine-protein phosphatase" evidence="2">
    <location>
        <begin position="1"/>
        <end position="198"/>
    </location>
</feature>
<dbReference type="SUPFAM" id="SSF52799">
    <property type="entry name" value="(Phosphotyrosine protein) phosphatases II"/>
    <property type="match status" value="1"/>
</dbReference>
<organism evidence="4 5">
    <name type="scientific">Byssothecium circinans</name>
    <dbReference type="NCBI Taxonomy" id="147558"/>
    <lineage>
        <taxon>Eukaryota</taxon>
        <taxon>Fungi</taxon>
        <taxon>Dikarya</taxon>
        <taxon>Ascomycota</taxon>
        <taxon>Pezizomycotina</taxon>
        <taxon>Dothideomycetes</taxon>
        <taxon>Pleosporomycetidae</taxon>
        <taxon>Pleosporales</taxon>
        <taxon>Massarineae</taxon>
        <taxon>Massarinaceae</taxon>
        <taxon>Byssothecium</taxon>
    </lineage>
</organism>
<dbReference type="GO" id="GO:0004725">
    <property type="term" value="F:protein tyrosine phosphatase activity"/>
    <property type="evidence" value="ECO:0007669"/>
    <property type="project" value="InterPro"/>
</dbReference>
<accession>A0A6A5T6Z8</accession>
<evidence type="ECO:0000313" key="5">
    <source>
        <dbReference type="Proteomes" id="UP000800035"/>
    </source>
</evidence>
<evidence type="ECO:0000313" key="4">
    <source>
        <dbReference type="EMBL" id="KAF1948433.1"/>
    </source>
</evidence>
<dbReference type="Proteomes" id="UP000800035">
    <property type="component" value="Unassembled WGS sequence"/>
</dbReference>
<sequence>MVWHETSPAVIVMLTQTHESGREKCFPYFPRSLDAPDMEINSCDEYGDGFVHHLKLANLEDHEEARAQVRELDLTPTTEDASESRKIWHLLFAAWPDFHVPEGDDRMALLKLIELSREKNSDNSTNPRIIHCSAGVGRTGTFIALDWLLQELEEGSLDEVEDEDDPISTVIGTLRQQRMMMVQGEAQLALIYDVLREQWRNRWIKLRLEEAERLGVTRNGLEEPKLKGRKSEGS</sequence>
<dbReference type="Gene3D" id="3.90.190.10">
    <property type="entry name" value="Protein tyrosine phosphatase superfamily"/>
    <property type="match status" value="1"/>
</dbReference>
<evidence type="ECO:0000259" key="3">
    <source>
        <dbReference type="PROSITE" id="PS50056"/>
    </source>
</evidence>
<dbReference type="PANTHER" id="PTHR19134">
    <property type="entry name" value="RECEPTOR-TYPE TYROSINE-PROTEIN PHOSPHATASE"/>
    <property type="match status" value="1"/>
</dbReference>
<feature type="domain" description="Tyrosine specific protein phosphatases" evidence="3">
    <location>
        <begin position="107"/>
        <end position="189"/>
    </location>
</feature>